<keyword evidence="4 7" id="KW-1133">Transmembrane helix</keyword>
<evidence type="ECO:0008006" key="10">
    <source>
        <dbReference type="Google" id="ProtNLM"/>
    </source>
</evidence>
<dbReference type="Gene3D" id="1.20.1250.20">
    <property type="entry name" value="MFS general substrate transporter like domains"/>
    <property type="match status" value="1"/>
</dbReference>
<keyword evidence="5 7" id="KW-0472">Membrane</keyword>
<evidence type="ECO:0000256" key="2">
    <source>
        <dbReference type="ARBA" id="ARBA00022475"/>
    </source>
</evidence>
<reference evidence="9" key="1">
    <citation type="journal article" date="2011" name="Genome Res.">
        <title>Phylogeny-wide analysis of social amoeba genomes highlights ancient origins for complex intercellular communication.</title>
        <authorList>
            <person name="Heidel A.J."/>
            <person name="Lawal H.M."/>
            <person name="Felder M."/>
            <person name="Schilde C."/>
            <person name="Helps N.R."/>
            <person name="Tunggal B."/>
            <person name="Rivero F."/>
            <person name="John U."/>
            <person name="Schleicher M."/>
            <person name="Eichinger L."/>
            <person name="Platzer M."/>
            <person name="Noegel A.A."/>
            <person name="Schaap P."/>
            <person name="Gloeckner G."/>
        </authorList>
    </citation>
    <scope>NUCLEOTIDE SEQUENCE [LARGE SCALE GENOMIC DNA]</scope>
    <source>
        <strain evidence="9">SH3</strain>
    </source>
</reference>
<dbReference type="RefSeq" id="XP_004361681.1">
    <property type="nucleotide sequence ID" value="XM_004361624.1"/>
</dbReference>
<feature type="transmembrane region" description="Helical" evidence="7">
    <location>
        <begin position="168"/>
        <end position="190"/>
    </location>
</feature>
<gene>
    <name evidence="8" type="ORF">DFA_05966</name>
</gene>
<keyword evidence="2" id="KW-1003">Cell membrane</keyword>
<dbReference type="Pfam" id="PF07690">
    <property type="entry name" value="MFS_1"/>
    <property type="match status" value="1"/>
</dbReference>
<dbReference type="EMBL" id="GL883007">
    <property type="protein sequence ID" value="EGG23830.1"/>
    <property type="molecule type" value="Genomic_DNA"/>
</dbReference>
<dbReference type="KEGG" id="dfa:DFA_05966"/>
<dbReference type="PANTHER" id="PTHR23513">
    <property type="entry name" value="INTEGRAL MEMBRANE EFFLUX PROTEIN-RELATED"/>
    <property type="match status" value="1"/>
</dbReference>
<feature type="compositionally biased region" description="Acidic residues" evidence="6">
    <location>
        <begin position="493"/>
        <end position="504"/>
    </location>
</feature>
<protein>
    <recommendedName>
        <fullName evidence="10">Major facilitator superfamily (MFS) profile domain-containing protein</fullName>
    </recommendedName>
</protein>
<feature type="region of interest" description="Disordered" evidence="6">
    <location>
        <begin position="473"/>
        <end position="538"/>
    </location>
</feature>
<dbReference type="OrthoDB" id="5344169at2759"/>
<feature type="transmembrane region" description="Helical" evidence="7">
    <location>
        <begin position="243"/>
        <end position="264"/>
    </location>
</feature>
<feature type="region of interest" description="Disordered" evidence="6">
    <location>
        <begin position="1"/>
        <end position="27"/>
    </location>
</feature>
<evidence type="ECO:0000313" key="9">
    <source>
        <dbReference type="Proteomes" id="UP000007797"/>
    </source>
</evidence>
<evidence type="ECO:0000256" key="5">
    <source>
        <dbReference type="ARBA" id="ARBA00023136"/>
    </source>
</evidence>
<name>F4PJQ6_CACFS</name>
<evidence type="ECO:0000313" key="8">
    <source>
        <dbReference type="EMBL" id="EGG23830.1"/>
    </source>
</evidence>
<organism evidence="8 9">
    <name type="scientific">Cavenderia fasciculata</name>
    <name type="common">Slime mold</name>
    <name type="synonym">Dictyostelium fasciculatum</name>
    <dbReference type="NCBI Taxonomy" id="261658"/>
    <lineage>
        <taxon>Eukaryota</taxon>
        <taxon>Amoebozoa</taxon>
        <taxon>Evosea</taxon>
        <taxon>Eumycetozoa</taxon>
        <taxon>Dictyostelia</taxon>
        <taxon>Acytosteliales</taxon>
        <taxon>Cavenderiaceae</taxon>
        <taxon>Cavenderia</taxon>
    </lineage>
</organism>
<dbReference type="InterPro" id="IPR011701">
    <property type="entry name" value="MFS"/>
</dbReference>
<feature type="transmembrane region" description="Helical" evidence="7">
    <location>
        <begin position="104"/>
        <end position="127"/>
    </location>
</feature>
<dbReference type="GO" id="GO:0005886">
    <property type="term" value="C:plasma membrane"/>
    <property type="evidence" value="ECO:0007669"/>
    <property type="project" value="UniProtKB-SubCell"/>
</dbReference>
<dbReference type="GeneID" id="14876198"/>
<dbReference type="InterPro" id="IPR036259">
    <property type="entry name" value="MFS_trans_sf"/>
</dbReference>
<keyword evidence="3 7" id="KW-0812">Transmembrane</keyword>
<feature type="transmembrane region" description="Helical" evidence="7">
    <location>
        <begin position="133"/>
        <end position="156"/>
    </location>
</feature>
<feature type="transmembrane region" description="Helical" evidence="7">
    <location>
        <begin position="546"/>
        <end position="566"/>
    </location>
</feature>
<evidence type="ECO:0000256" key="6">
    <source>
        <dbReference type="SAM" id="MobiDB-lite"/>
    </source>
</evidence>
<feature type="compositionally biased region" description="Low complexity" evidence="6">
    <location>
        <begin position="1"/>
        <end position="18"/>
    </location>
</feature>
<dbReference type="OMA" id="NSAWSQI"/>
<proteinExistence type="predicted"/>
<dbReference type="GO" id="GO:0022857">
    <property type="term" value="F:transmembrane transporter activity"/>
    <property type="evidence" value="ECO:0007669"/>
    <property type="project" value="InterPro"/>
</dbReference>
<evidence type="ECO:0000256" key="4">
    <source>
        <dbReference type="ARBA" id="ARBA00022989"/>
    </source>
</evidence>
<keyword evidence="9" id="KW-1185">Reference proteome</keyword>
<feature type="compositionally biased region" description="Basic and acidic residues" evidence="6">
    <location>
        <begin position="475"/>
        <end position="492"/>
    </location>
</feature>
<dbReference type="AlphaFoldDB" id="F4PJQ6"/>
<evidence type="ECO:0000256" key="7">
    <source>
        <dbReference type="SAM" id="Phobius"/>
    </source>
</evidence>
<feature type="transmembrane region" description="Helical" evidence="7">
    <location>
        <begin position="578"/>
        <end position="601"/>
    </location>
</feature>
<comment type="subcellular location">
    <subcellularLocation>
        <location evidence="1">Cell membrane</location>
        <topology evidence="1">Multi-pass membrane protein</topology>
    </subcellularLocation>
</comment>
<evidence type="ECO:0000256" key="1">
    <source>
        <dbReference type="ARBA" id="ARBA00004651"/>
    </source>
</evidence>
<feature type="transmembrane region" description="Helical" evidence="7">
    <location>
        <begin position="434"/>
        <end position="454"/>
    </location>
</feature>
<dbReference type="SUPFAM" id="SSF103473">
    <property type="entry name" value="MFS general substrate transporter"/>
    <property type="match status" value="1"/>
</dbReference>
<feature type="compositionally biased region" description="Low complexity" evidence="6">
    <location>
        <begin position="68"/>
        <end position="77"/>
    </location>
</feature>
<dbReference type="Proteomes" id="UP000007797">
    <property type="component" value="Unassembled WGS sequence"/>
</dbReference>
<evidence type="ECO:0000256" key="3">
    <source>
        <dbReference type="ARBA" id="ARBA00022692"/>
    </source>
</evidence>
<feature type="compositionally biased region" description="Low complexity" evidence="6">
    <location>
        <begin position="510"/>
        <end position="524"/>
    </location>
</feature>
<sequence length="695" mass="76813">MENQPNNNNNNNDNNNNNIVDSPTTTNDNNIVVSFSPAMVEMDNLKDSTSPVVIIDQAEAEMKRNSGQLSKSSQSLKDPAANTPHYSRLNPKFYFVEHLNETRLIIGSMFFKFAFETLSSALGLVVLDRFDDYGVTLLAVMNIVYFISQSFGSIMVGPFVRKFRPSRVTSCVFLLMCLTISFLLLLEAGYKGTIKSLGNWNKWIIIIVYLLMGASLGMVEVSRKLIPRQVLGDSSDRLNKLNGLVHLFYEISGTCGAFLSTALIKSLGPVYALVLQPPFFLVASICFFVIAQPFPPQKVLVKADEDGSNAKENKIVYGLKIAGREVFNYLKTVAVGARLILSAKYWWILFTYVVPQVLHRLLENLLFPVFAKKILHDGSLSGILTGGSNFGEAIGSLLVVKFGKRVRNPMWWVRADTLCCSIVWILVYPPKGEAIKVACSLIPLMAVVSCSWAAGDISLLSFIQSSFPLNVSTMDRTDRNPTDDPEEIREPSEVSDTESIEEALADLSDSSSTKQQQSTQVVNKNDAEPDEDDPAEGSPLASVMGFLFSSYAIIISLLSFGLGRVMDSTAANGDIQQGFFWVAGVGFSGCAFIGLIASFFAHSPKFKKSSTNSPNESDWSIPSCSQDPYNPVTPQRGTINSIISCPSKISQMFVYYLNDRETTLLCYLLVKTSFTDLAYANHFRCGNYQMWTLGY</sequence>
<dbReference type="PANTHER" id="PTHR23513:SF6">
    <property type="entry name" value="MAJOR FACILITATOR SUPERFAMILY ASSOCIATED DOMAIN-CONTAINING PROTEIN"/>
    <property type="match status" value="1"/>
</dbReference>
<feature type="region of interest" description="Disordered" evidence="6">
    <location>
        <begin position="64"/>
        <end position="83"/>
    </location>
</feature>
<feature type="transmembrane region" description="Helical" evidence="7">
    <location>
        <begin position="202"/>
        <end position="222"/>
    </location>
</feature>
<accession>F4PJQ6</accession>
<feature type="transmembrane region" description="Helical" evidence="7">
    <location>
        <begin position="270"/>
        <end position="290"/>
    </location>
</feature>